<keyword evidence="1" id="KW-0560">Oxidoreductase</keyword>
<comment type="caution">
    <text evidence="4">The sequence shown here is derived from an EMBL/GenBank/DDBJ whole genome shotgun (WGS) entry which is preliminary data.</text>
</comment>
<proteinExistence type="predicted"/>
<dbReference type="PANTHER" id="PTHR43818">
    <property type="entry name" value="BCDNA.GH03377"/>
    <property type="match status" value="1"/>
</dbReference>
<dbReference type="SUPFAM" id="SSF51735">
    <property type="entry name" value="NAD(P)-binding Rossmann-fold domains"/>
    <property type="match status" value="1"/>
</dbReference>
<dbReference type="Pfam" id="PF22725">
    <property type="entry name" value="GFO_IDH_MocA_C3"/>
    <property type="match status" value="1"/>
</dbReference>
<dbReference type="PANTHER" id="PTHR43818:SF11">
    <property type="entry name" value="BCDNA.GH03377"/>
    <property type="match status" value="1"/>
</dbReference>
<feature type="domain" description="GFO/IDH/MocA-like oxidoreductase" evidence="3">
    <location>
        <begin position="132"/>
        <end position="261"/>
    </location>
</feature>
<dbReference type="InterPro" id="IPR036291">
    <property type="entry name" value="NAD(P)-bd_dom_sf"/>
</dbReference>
<feature type="domain" description="Gfo/Idh/MocA-like oxidoreductase N-terminal" evidence="2">
    <location>
        <begin position="5"/>
        <end position="121"/>
    </location>
</feature>
<dbReference type="Pfam" id="PF01408">
    <property type="entry name" value="GFO_IDH_MocA"/>
    <property type="match status" value="1"/>
</dbReference>
<protein>
    <submittedName>
        <fullName evidence="4">Gfo/Idh/MocA family oxidoreductase</fullName>
    </submittedName>
</protein>
<reference evidence="4 5" key="1">
    <citation type="submission" date="2021-04" db="EMBL/GenBank/DDBJ databases">
        <authorList>
            <person name="Tang X."/>
            <person name="Zhou X."/>
            <person name="Chen X."/>
            <person name="Cernava T."/>
            <person name="Zhang C."/>
        </authorList>
    </citation>
    <scope>NUCLEOTIDE SEQUENCE [LARGE SCALE GENOMIC DNA]</scope>
    <source>
        <strain evidence="4 5">BH-SS-21</strain>
    </source>
</reference>
<dbReference type="GO" id="GO:0000166">
    <property type="term" value="F:nucleotide binding"/>
    <property type="evidence" value="ECO:0007669"/>
    <property type="project" value="InterPro"/>
</dbReference>
<keyword evidence="5" id="KW-1185">Reference proteome</keyword>
<evidence type="ECO:0000259" key="2">
    <source>
        <dbReference type="Pfam" id="PF01408"/>
    </source>
</evidence>
<dbReference type="SUPFAM" id="SSF55347">
    <property type="entry name" value="Glyceraldehyde-3-phosphate dehydrogenase-like, C-terminal domain"/>
    <property type="match status" value="1"/>
</dbReference>
<dbReference type="Gene3D" id="3.40.50.720">
    <property type="entry name" value="NAD(P)-binding Rossmann-like Domain"/>
    <property type="match status" value="1"/>
</dbReference>
<dbReference type="InterPro" id="IPR000683">
    <property type="entry name" value="Gfo/Idh/MocA-like_OxRdtase_N"/>
</dbReference>
<dbReference type="GO" id="GO:0016491">
    <property type="term" value="F:oxidoreductase activity"/>
    <property type="evidence" value="ECO:0007669"/>
    <property type="project" value="UniProtKB-KW"/>
</dbReference>
<dbReference type="InterPro" id="IPR055170">
    <property type="entry name" value="GFO_IDH_MocA-like_dom"/>
</dbReference>
<dbReference type="InterPro" id="IPR050463">
    <property type="entry name" value="Gfo/Idh/MocA_oxidrdct_glycsds"/>
</dbReference>
<sequence>MTPPIRAGFIGGGFMATVHTRASRAARGRPTALAGSTPERAKQAAHDLDVERYEPDAHALASARDLDVVHVCSPNHLHAEHALAALAAGTHVICEKPLATTAAQAARLVQAARAADRVAAVPFVYRYHPMARQARALVADGELGTVLTLDAAYLQDWMLEASDDNWRARTEAGGPSRAFADIGSHLCDLIEFVTGQRIHRLTARTRTVFTRRGDHPVTNEDIAALIVELGDGALGTLLISQLAPGRKNSLTLELHGTRQSVRFEQERPEELWIGRPNGSQTVLRDPQTAAPDSARMSLLPAGHPLGYQDAFTAFVTDVYSAIRGQVPAGMPTFVDGLRAARLTEAVLASARDNGAWIDTAPDSKEEA</sequence>
<evidence type="ECO:0000259" key="3">
    <source>
        <dbReference type="Pfam" id="PF22725"/>
    </source>
</evidence>
<dbReference type="RefSeq" id="WP_210892589.1">
    <property type="nucleotide sequence ID" value="NZ_JAGPYQ010000002.1"/>
</dbReference>
<dbReference type="Gene3D" id="3.30.360.10">
    <property type="entry name" value="Dihydrodipicolinate Reductase, domain 2"/>
    <property type="match status" value="1"/>
</dbReference>
<evidence type="ECO:0000313" key="4">
    <source>
        <dbReference type="EMBL" id="MBQ0854729.1"/>
    </source>
</evidence>
<evidence type="ECO:0000313" key="5">
    <source>
        <dbReference type="Proteomes" id="UP000677413"/>
    </source>
</evidence>
<name>A0A941BIB5_9ACTN</name>
<evidence type="ECO:0000256" key="1">
    <source>
        <dbReference type="ARBA" id="ARBA00023002"/>
    </source>
</evidence>
<dbReference type="EMBL" id="JAGPYQ010000002">
    <property type="protein sequence ID" value="MBQ0854729.1"/>
    <property type="molecule type" value="Genomic_DNA"/>
</dbReference>
<accession>A0A941BIB5</accession>
<gene>
    <name evidence="4" type="ORF">J8N05_41955</name>
</gene>
<dbReference type="Proteomes" id="UP000677413">
    <property type="component" value="Unassembled WGS sequence"/>
</dbReference>
<organism evidence="4 5">
    <name type="scientific">Streptomyces liliiviolaceus</name>
    <dbReference type="NCBI Taxonomy" id="2823109"/>
    <lineage>
        <taxon>Bacteria</taxon>
        <taxon>Bacillati</taxon>
        <taxon>Actinomycetota</taxon>
        <taxon>Actinomycetes</taxon>
        <taxon>Kitasatosporales</taxon>
        <taxon>Streptomycetaceae</taxon>
        <taxon>Streptomyces</taxon>
    </lineage>
</organism>
<dbReference type="AlphaFoldDB" id="A0A941BIB5"/>